<evidence type="ECO:0000256" key="4">
    <source>
        <dbReference type="ARBA" id="ARBA00023163"/>
    </source>
</evidence>
<keyword evidence="8" id="KW-1185">Reference proteome</keyword>
<dbReference type="PANTHER" id="PTHR31719">
    <property type="entry name" value="NAC TRANSCRIPTION FACTOR 56"/>
    <property type="match status" value="1"/>
</dbReference>
<dbReference type="FunFam" id="2.170.150.80:FF:000004">
    <property type="entry name" value="NAC transcription factor"/>
    <property type="match status" value="1"/>
</dbReference>
<proteinExistence type="predicted"/>
<dbReference type="PANTHER" id="PTHR31719:SF157">
    <property type="entry name" value="NAC TRANSCRIPTION FACTOR-LIKE PROTEIN"/>
    <property type="match status" value="1"/>
</dbReference>
<comment type="caution">
    <text evidence="7">The sequence shown here is derived from an EMBL/GenBank/DDBJ whole genome shotgun (WGS) entry which is preliminary data.</text>
</comment>
<keyword evidence="2" id="KW-0805">Transcription regulation</keyword>
<dbReference type="AlphaFoldDB" id="A0AAV8SGI6"/>
<organism evidence="7 8">
    <name type="scientific">Erythroxylum novogranatense</name>
    <dbReference type="NCBI Taxonomy" id="1862640"/>
    <lineage>
        <taxon>Eukaryota</taxon>
        <taxon>Viridiplantae</taxon>
        <taxon>Streptophyta</taxon>
        <taxon>Embryophyta</taxon>
        <taxon>Tracheophyta</taxon>
        <taxon>Spermatophyta</taxon>
        <taxon>Magnoliopsida</taxon>
        <taxon>eudicotyledons</taxon>
        <taxon>Gunneridae</taxon>
        <taxon>Pentapetalae</taxon>
        <taxon>rosids</taxon>
        <taxon>fabids</taxon>
        <taxon>Malpighiales</taxon>
        <taxon>Erythroxylaceae</taxon>
        <taxon>Erythroxylum</taxon>
    </lineage>
</organism>
<dbReference type="PROSITE" id="PS51005">
    <property type="entry name" value="NAC"/>
    <property type="match status" value="1"/>
</dbReference>
<evidence type="ECO:0000256" key="3">
    <source>
        <dbReference type="ARBA" id="ARBA00023125"/>
    </source>
</evidence>
<evidence type="ECO:0000313" key="7">
    <source>
        <dbReference type="EMBL" id="KAJ8751361.1"/>
    </source>
</evidence>
<name>A0AAV8SGI6_9ROSI</name>
<dbReference type="SUPFAM" id="SSF101941">
    <property type="entry name" value="NAC domain"/>
    <property type="match status" value="1"/>
</dbReference>
<sequence length="348" mass="39337">MERNTNSGGGFRFPPGFRFHPSDEELIIHYLQNKATSRPLPASIMAELDLYKYNPWELPRKALFGEDEWFFFSPRDRKYPNGVRPNRAAGSGYWKATGTDKPIVSSSGSKKIGVKKALVFYTGKPPKGVKTDWIMNEYRLLDTAINKPSRLKGSMRLDDWVLCRVRHKGNISTHTYNNQEELGRDTGNTEETCPTYNTVQNNMIIDYLSKDCTILSSILSGENLPSIDTISCISFQESKGNSLNSVYEEAIDKMSSPVTVSSFENYNPLKRKIMEVDNNGSFLQSKKKPNSGDCSNDLLPAGEILSENGENYYDQNCSQDGLYNPCSSYSIIDFLETSELPFNAKYFQ</sequence>
<evidence type="ECO:0000313" key="8">
    <source>
        <dbReference type="Proteomes" id="UP001159364"/>
    </source>
</evidence>
<evidence type="ECO:0000256" key="5">
    <source>
        <dbReference type="ARBA" id="ARBA00023242"/>
    </source>
</evidence>
<dbReference type="InterPro" id="IPR036093">
    <property type="entry name" value="NAC_dom_sf"/>
</dbReference>
<reference evidence="7 8" key="1">
    <citation type="submission" date="2021-09" db="EMBL/GenBank/DDBJ databases">
        <title>Genomic insights and catalytic innovation underlie evolution of tropane alkaloids biosynthesis.</title>
        <authorList>
            <person name="Wang Y.-J."/>
            <person name="Tian T."/>
            <person name="Huang J.-P."/>
            <person name="Huang S.-X."/>
        </authorList>
    </citation>
    <scope>NUCLEOTIDE SEQUENCE [LARGE SCALE GENOMIC DNA]</scope>
    <source>
        <strain evidence="7">KIB-2018</strain>
        <tissue evidence="7">Leaf</tissue>
    </source>
</reference>
<feature type="domain" description="NAC" evidence="6">
    <location>
        <begin position="13"/>
        <end position="168"/>
    </location>
</feature>
<dbReference type="GO" id="GO:0006355">
    <property type="term" value="P:regulation of DNA-templated transcription"/>
    <property type="evidence" value="ECO:0007669"/>
    <property type="project" value="InterPro"/>
</dbReference>
<dbReference type="GO" id="GO:0043565">
    <property type="term" value="F:sequence-specific DNA binding"/>
    <property type="evidence" value="ECO:0007669"/>
    <property type="project" value="UniProtKB-ARBA"/>
</dbReference>
<dbReference type="Pfam" id="PF02365">
    <property type="entry name" value="NAM"/>
    <property type="match status" value="1"/>
</dbReference>
<dbReference type="GO" id="GO:0005634">
    <property type="term" value="C:nucleus"/>
    <property type="evidence" value="ECO:0007669"/>
    <property type="project" value="UniProtKB-SubCell"/>
</dbReference>
<comment type="subcellular location">
    <subcellularLocation>
        <location evidence="1">Nucleus</location>
    </subcellularLocation>
</comment>
<accession>A0AAV8SGI6</accession>
<evidence type="ECO:0000259" key="6">
    <source>
        <dbReference type="PROSITE" id="PS51005"/>
    </source>
</evidence>
<dbReference type="InterPro" id="IPR003441">
    <property type="entry name" value="NAC-dom"/>
</dbReference>
<dbReference type="EMBL" id="JAIWQS010000011">
    <property type="protein sequence ID" value="KAJ8751361.1"/>
    <property type="molecule type" value="Genomic_DNA"/>
</dbReference>
<evidence type="ECO:0000256" key="1">
    <source>
        <dbReference type="ARBA" id="ARBA00004123"/>
    </source>
</evidence>
<keyword evidence="3" id="KW-0238">DNA-binding</keyword>
<gene>
    <name evidence="7" type="ORF">K2173_016555</name>
</gene>
<dbReference type="Gene3D" id="2.170.150.80">
    <property type="entry name" value="NAC domain"/>
    <property type="match status" value="1"/>
</dbReference>
<protein>
    <recommendedName>
        <fullName evidence="6">NAC domain-containing protein</fullName>
    </recommendedName>
</protein>
<keyword evidence="5" id="KW-0539">Nucleus</keyword>
<dbReference type="Proteomes" id="UP001159364">
    <property type="component" value="Linkage Group LG11"/>
</dbReference>
<evidence type="ECO:0000256" key="2">
    <source>
        <dbReference type="ARBA" id="ARBA00023015"/>
    </source>
</evidence>
<keyword evidence="4" id="KW-0804">Transcription</keyword>